<evidence type="ECO:0000259" key="15">
    <source>
        <dbReference type="PROSITE" id="PS50126"/>
    </source>
</evidence>
<evidence type="ECO:0000313" key="16">
    <source>
        <dbReference type="EMBL" id="KAK2148041.1"/>
    </source>
</evidence>
<organism evidence="16 17">
    <name type="scientific">Paralvinella palmiformis</name>
    <dbReference type="NCBI Taxonomy" id="53620"/>
    <lineage>
        <taxon>Eukaryota</taxon>
        <taxon>Metazoa</taxon>
        <taxon>Spiralia</taxon>
        <taxon>Lophotrochozoa</taxon>
        <taxon>Annelida</taxon>
        <taxon>Polychaeta</taxon>
        <taxon>Sedentaria</taxon>
        <taxon>Canalipalpata</taxon>
        <taxon>Terebellida</taxon>
        <taxon>Terebelliformia</taxon>
        <taxon>Alvinellidae</taxon>
        <taxon>Paralvinella</taxon>
    </lineage>
</organism>
<dbReference type="InterPro" id="IPR045209">
    <property type="entry name" value="Rrp5"/>
</dbReference>
<dbReference type="GO" id="GO:0006364">
    <property type="term" value="P:rRNA processing"/>
    <property type="evidence" value="ECO:0007669"/>
    <property type="project" value="UniProtKB-KW"/>
</dbReference>
<feature type="domain" description="S1 motif" evidence="15">
    <location>
        <begin position="1287"/>
        <end position="1354"/>
    </location>
</feature>
<evidence type="ECO:0000256" key="2">
    <source>
        <dbReference type="ARBA" id="ARBA00022499"/>
    </source>
</evidence>
<dbReference type="InterPro" id="IPR057302">
    <property type="entry name" value="Rrp5_S1"/>
</dbReference>
<keyword evidence="5" id="KW-0677">Repeat</keyword>
<proteinExistence type="predicted"/>
<evidence type="ECO:0000256" key="10">
    <source>
        <dbReference type="ARBA" id="ARBA00062488"/>
    </source>
</evidence>
<dbReference type="SMART" id="SM00316">
    <property type="entry name" value="S1"/>
    <property type="match status" value="11"/>
</dbReference>
<evidence type="ECO:0000256" key="7">
    <source>
        <dbReference type="ARBA" id="ARBA00022990"/>
    </source>
</evidence>
<feature type="domain" description="S1 motif" evidence="15">
    <location>
        <begin position="559"/>
        <end position="628"/>
    </location>
</feature>
<keyword evidence="2" id="KW-1017">Isopeptide bond</keyword>
<evidence type="ECO:0000256" key="8">
    <source>
        <dbReference type="ARBA" id="ARBA00023242"/>
    </source>
</evidence>
<dbReference type="InterPro" id="IPR019734">
    <property type="entry name" value="TPR_rpt"/>
</dbReference>
<feature type="domain" description="S1 motif" evidence="15">
    <location>
        <begin position="299"/>
        <end position="362"/>
    </location>
</feature>
<dbReference type="FunFam" id="2.40.50.140:FF:000103">
    <property type="entry name" value="protein RRP5 homolog"/>
    <property type="match status" value="3"/>
</dbReference>
<dbReference type="EMBL" id="JAODUP010000519">
    <property type="protein sequence ID" value="KAK2148041.1"/>
    <property type="molecule type" value="Genomic_DNA"/>
</dbReference>
<feature type="compositionally biased region" description="Acidic residues" evidence="14">
    <location>
        <begin position="1425"/>
        <end position="1438"/>
    </location>
</feature>
<dbReference type="Gene3D" id="2.40.50.140">
    <property type="entry name" value="Nucleic acid-binding proteins"/>
    <property type="match status" value="9"/>
</dbReference>
<feature type="repeat" description="TPR" evidence="13">
    <location>
        <begin position="1597"/>
        <end position="1630"/>
    </location>
</feature>
<keyword evidence="4" id="KW-0597">Phosphoprotein</keyword>
<comment type="subunit">
    <text evidence="10">Interacts with NF-kappa-B p50/NFKB1 and NF-kappa-B p65/RELA.</text>
</comment>
<dbReference type="SUPFAM" id="SSF50249">
    <property type="entry name" value="Nucleic acid-binding proteins"/>
    <property type="match status" value="11"/>
</dbReference>
<keyword evidence="17" id="KW-1185">Reference proteome</keyword>
<name>A0AAD9J8R3_9ANNE</name>
<evidence type="ECO:0000256" key="14">
    <source>
        <dbReference type="SAM" id="MobiDB-lite"/>
    </source>
</evidence>
<dbReference type="InterPro" id="IPR012340">
    <property type="entry name" value="NA-bd_OB-fold"/>
</dbReference>
<reference evidence="16" key="1">
    <citation type="journal article" date="2023" name="Mol. Biol. Evol.">
        <title>Third-Generation Sequencing Reveals the Adaptive Role of the Epigenome in Three Deep-Sea Polychaetes.</title>
        <authorList>
            <person name="Perez M."/>
            <person name="Aroh O."/>
            <person name="Sun Y."/>
            <person name="Lan Y."/>
            <person name="Juniper S.K."/>
            <person name="Young C.R."/>
            <person name="Angers B."/>
            <person name="Qian P.Y."/>
        </authorList>
    </citation>
    <scope>NUCLEOTIDE SEQUENCE</scope>
    <source>
        <strain evidence="16">P08H-3</strain>
    </source>
</reference>
<dbReference type="GO" id="GO:0032040">
    <property type="term" value="C:small-subunit processome"/>
    <property type="evidence" value="ECO:0007669"/>
    <property type="project" value="TreeGrafter"/>
</dbReference>
<feature type="domain" description="S1 motif" evidence="15">
    <location>
        <begin position="1190"/>
        <end position="1261"/>
    </location>
</feature>
<feature type="domain" description="S1 motif" evidence="15">
    <location>
        <begin position="382"/>
        <end position="453"/>
    </location>
</feature>
<feature type="domain" description="S1 motif" evidence="15">
    <location>
        <begin position="1034"/>
        <end position="1107"/>
    </location>
</feature>
<dbReference type="Pfam" id="PF23459">
    <property type="entry name" value="S1_RRP5"/>
    <property type="match status" value="2"/>
</dbReference>
<keyword evidence="7" id="KW-0007">Acetylation</keyword>
<evidence type="ECO:0000256" key="4">
    <source>
        <dbReference type="ARBA" id="ARBA00022553"/>
    </source>
</evidence>
<dbReference type="PANTHER" id="PTHR23270">
    <property type="entry name" value="PROGRAMMED CELL DEATH PROTEIN 11 PRE-RRNA PROCESSING PROTEIN RRP5"/>
    <property type="match status" value="1"/>
</dbReference>
<dbReference type="Pfam" id="PF05843">
    <property type="entry name" value="Suf"/>
    <property type="match status" value="1"/>
</dbReference>
<dbReference type="InterPro" id="IPR011990">
    <property type="entry name" value="TPR-like_helical_dom_sf"/>
</dbReference>
<feature type="region of interest" description="Disordered" evidence="14">
    <location>
        <begin position="1421"/>
        <end position="1450"/>
    </location>
</feature>
<evidence type="ECO:0000256" key="13">
    <source>
        <dbReference type="PROSITE-ProRule" id="PRU00339"/>
    </source>
</evidence>
<dbReference type="PANTHER" id="PTHR23270:SF10">
    <property type="entry name" value="PROTEIN RRP5 HOMOLOG"/>
    <property type="match status" value="1"/>
</dbReference>
<dbReference type="SMART" id="SM00386">
    <property type="entry name" value="HAT"/>
    <property type="match status" value="5"/>
</dbReference>
<dbReference type="Pfam" id="PF00575">
    <property type="entry name" value="S1"/>
    <property type="match status" value="3"/>
</dbReference>
<evidence type="ECO:0000256" key="9">
    <source>
        <dbReference type="ARBA" id="ARBA00059726"/>
    </source>
</evidence>
<dbReference type="FunFam" id="1.25.40.10:FF:000065">
    <property type="entry name" value="Programmed cell death 11"/>
    <property type="match status" value="1"/>
</dbReference>
<feature type="region of interest" description="Disordered" evidence="14">
    <location>
        <begin position="1"/>
        <end position="45"/>
    </location>
</feature>
<evidence type="ECO:0000256" key="12">
    <source>
        <dbReference type="ARBA" id="ARBA00080810"/>
    </source>
</evidence>
<dbReference type="PROSITE" id="PS50005">
    <property type="entry name" value="TPR"/>
    <property type="match status" value="1"/>
</dbReference>
<evidence type="ECO:0000256" key="3">
    <source>
        <dbReference type="ARBA" id="ARBA00022552"/>
    </source>
</evidence>
<evidence type="ECO:0000256" key="5">
    <source>
        <dbReference type="ARBA" id="ARBA00022737"/>
    </source>
</evidence>
<dbReference type="FunFam" id="2.40.50.140:FF:000148">
    <property type="entry name" value="protein RRP5 homolog isoform X1"/>
    <property type="match status" value="1"/>
</dbReference>
<sequence length="1741" mass="196817">MEEGFPRGGALFSGNKHAKVKPAEKNLFKNGPDDGSRKKKRRIIDKDEREDAIKRKRKKKTEMFYVSDQKMAVGPSVLMRKASSYLMSHLDNDMLILGCIKEIHDFDLVVSLPNGHFGVVPITHICDVYTETLHHLAMANDEDNPEQHVASLSELFHIGQVVRTKVIELPQTEGKKIPVKLSINPKHVNSSLSVNMLHYGMVLTACVSSEEDHGYVLDLGIPGASCFLNRKEALSYINDCNNGKVLQVGSYIHCMVTNESKPEAAVETRIIKVTVSPQKVHKSFVKEYMNVTLDTLLPGMIIEGNITKKLDDGFMVKFLSYIGWIHQSHLQKAPTAYNVANKLRLAVLYIETTSRTVSLSDVSHLTGQDSTSTNPFVDLTVGDVIDEATVVRKDNTLGVYFKLGDDIRARAQKNHLSDETVKNAKKSFEKGQKHRCRIIGFDYVDRVVLVSLKTSVLNKQFLQYSQVKIGQMVDGKIVQFLENGILVRLADNILGYTPNVHLADVPLRRPEKKFSVGQELKCKVLSINLERKRIYLTHKRSLLSSKYADLTEYGQCTVGLIAEGTILKILDSGLVVRFFGDVQGFVPKREIGTEISEPLEQVFYVGQVVRCVVRSWQPDVRSLILSLKLTGKSALKRIKAPLTGEFEFGKMVDCMMKCKSAAGLEVAILPSNTSALIPTVHLSDHHDNWPILLAMYNPGDVIEGAMCWQHDNTVMLSKKRTLMEAHRNEIILKTFEELQPGLLVPGVIKKRMSYGLFITISPTLWGLCPNKYISDQKVDEPPSLFREGQSVIVKIIEVDIDKKRFLLSLRMSDCYHGNIENGLDLLSSYLDEYNEMKDCLRAKKGAGAKSQLYDFSVGQIIDVVVTKVTEHGILCQHNSGIEGFVAIDNMPGETCIEGSTIEVIVLFVDLEAKCLELSFNQNLIKAIRHLADNKFTQARVNQIIKSEVHLIKEHFILVALKGHAQGRLAYLPARKHANDIFEKQLYVIGQTNPIVIKSVRDDCIMGCLEMHQEEADSLTLPSGDDFSRIVLDVGTIIMALIISVQDLQLTLRVGKMKGRVHISEVTDTPVQGRNPLEQFTEGQQVKVKIMAFKELKGRKKKVYLPISRPKKGKMFVECTMRKSKLEKDEINAADKQLNVTAGQAVEAFVIGINLSQFDVGSYYKALILNADNKEYVELTLLDQPWKIEAGEKTIGLIKSVNPWRGLILQLSDGLLGRVSLVDVADRYTSKPLKDYRVDQCVECFILSCNLLKQPQCLLSLRRSRLNATDETSVKDPEINSIADVQPGSVLRGYVYSCDDNGVFISLGTSVIGRVSHKLASEYIVSSPEKVFIPGMLITAKVIRTPDNRILYRVNTVAENVSKMATELRSGKRKRQYSEEVTDSGVESDSSLESPKVPVSEAPRLSLPTGFTWDESVKLPLRTDTVDDDSESDSDEEGEPSTNIRKMKKNKAEQRLEEQKLFEREQLLMSGQCAPESAADFDRLVLESPDSSMIWLRYMAFHLETAEIEKARAVAERALKMISFREEQEKLNVWVAYLNLENMYGADESLKAVFRRAIQYNDQLKVYNQLIQIYTKSEKIKEAEDLHQTLAKRFSVNKDVWTNFGEFYFEHGEAEKARKLMQRSFKSLPNNQHVDVIAKFAQFEFKYGEPERGKTIFENLLSNYPKRTDLWSVYIDMVTKLGDLDTIRRLYERVISLNLSTKKMRFFFKKYLNFEEKFGDEETVKAVKQKALEYVERKSEQS</sequence>
<feature type="domain" description="S1 motif" evidence="15">
    <location>
        <begin position="858"/>
        <end position="920"/>
    </location>
</feature>
<evidence type="ECO:0000256" key="1">
    <source>
        <dbReference type="ARBA" id="ARBA00004604"/>
    </source>
</evidence>
<comment type="subcellular location">
    <subcellularLocation>
        <location evidence="1">Nucleus</location>
        <location evidence="1">Nucleolus</location>
    </subcellularLocation>
</comment>
<dbReference type="InterPro" id="IPR057301">
    <property type="entry name" value="Rrp5_OB_4th"/>
</dbReference>
<dbReference type="PROSITE" id="PS50126">
    <property type="entry name" value="S1"/>
    <property type="match status" value="10"/>
</dbReference>
<comment type="function">
    <text evidence="9">Essential for the generation of mature 18S rRNA, specifically necessary for cleavages at sites A0, 1 and 2 of the 47S precursor. Directly interacts with U3 snoRNA.</text>
</comment>
<dbReference type="InterPro" id="IPR008847">
    <property type="entry name" value="Suf"/>
</dbReference>
<dbReference type="Proteomes" id="UP001208570">
    <property type="component" value="Unassembled WGS sequence"/>
</dbReference>
<feature type="region of interest" description="Disordered" evidence="14">
    <location>
        <begin position="1365"/>
        <end position="1404"/>
    </location>
</feature>
<keyword evidence="8" id="KW-0539">Nucleus</keyword>
<accession>A0AAD9J8R3</accession>
<comment type="caution">
    <text evidence="16">The sequence shown here is derived from an EMBL/GenBank/DDBJ whole genome shotgun (WGS) entry which is preliminary data.</text>
</comment>
<dbReference type="Pfam" id="PF24685">
    <property type="entry name" value="OB_RRP5_4th"/>
    <property type="match status" value="1"/>
</dbReference>
<protein>
    <recommendedName>
        <fullName evidence="11">Protein RRP5 homolog</fullName>
    </recommendedName>
    <alternativeName>
        <fullName evidence="12">Programmed cell death protein 11</fullName>
    </alternativeName>
</protein>
<dbReference type="CDD" id="cd05693">
    <property type="entry name" value="S1_Rrp5_repeat_hs1_sc1"/>
    <property type="match status" value="1"/>
</dbReference>
<feature type="domain" description="S1 motif" evidence="15">
    <location>
        <begin position="93"/>
        <end position="184"/>
    </location>
</feature>
<dbReference type="InterPro" id="IPR048059">
    <property type="entry name" value="Rrp5_S1_rpt_hs1_sc1"/>
</dbReference>
<evidence type="ECO:0000256" key="6">
    <source>
        <dbReference type="ARBA" id="ARBA00022843"/>
    </source>
</evidence>
<dbReference type="InterPro" id="IPR003107">
    <property type="entry name" value="HAT"/>
</dbReference>
<dbReference type="GO" id="GO:0003723">
    <property type="term" value="F:RNA binding"/>
    <property type="evidence" value="ECO:0007669"/>
    <property type="project" value="TreeGrafter"/>
</dbReference>
<dbReference type="Gene3D" id="1.25.40.10">
    <property type="entry name" value="Tetratricopeptide repeat domain"/>
    <property type="match status" value="1"/>
</dbReference>
<dbReference type="SUPFAM" id="SSF48452">
    <property type="entry name" value="TPR-like"/>
    <property type="match status" value="1"/>
</dbReference>
<dbReference type="InterPro" id="IPR003029">
    <property type="entry name" value="S1_domain"/>
</dbReference>
<gene>
    <name evidence="16" type="ORF">LSH36_519g02048</name>
</gene>
<evidence type="ECO:0000313" key="17">
    <source>
        <dbReference type="Proteomes" id="UP001208570"/>
    </source>
</evidence>
<keyword evidence="6" id="KW-0832">Ubl conjugation</keyword>
<feature type="domain" description="S1 motif" evidence="15">
    <location>
        <begin position="470"/>
        <end position="539"/>
    </location>
</feature>
<evidence type="ECO:0000256" key="11">
    <source>
        <dbReference type="ARBA" id="ARBA00067510"/>
    </source>
</evidence>
<feature type="compositionally biased region" description="Basic and acidic residues" evidence="14">
    <location>
        <begin position="21"/>
        <end position="36"/>
    </location>
</feature>
<keyword evidence="13" id="KW-0802">TPR repeat</keyword>
<feature type="domain" description="S1 motif" evidence="15">
    <location>
        <begin position="741"/>
        <end position="810"/>
    </location>
</feature>
<keyword evidence="3" id="KW-0698">rRNA processing</keyword>